<dbReference type="EMBL" id="PNCG01000014">
    <property type="protein sequence ID" value="TMP86536.1"/>
    <property type="molecule type" value="Genomic_DNA"/>
</dbReference>
<reference evidence="6" key="3">
    <citation type="submission" date="2019-06" db="EMBL/GenBank/DDBJ databases">
        <title>Co-occurence of chitin degradation, pigmentation and bioactivity in marine Pseudoalteromonas.</title>
        <authorList>
            <person name="Sonnenschein E.C."/>
            <person name="Bech P.K."/>
        </authorList>
    </citation>
    <scope>NUCLEOTIDE SEQUENCE [LARGE SCALE GENOMIC DNA]</scope>
    <source>
        <strain evidence="6">S2897</strain>
    </source>
</reference>
<evidence type="ECO:0000256" key="2">
    <source>
        <dbReference type="SAM" id="Phobius"/>
    </source>
</evidence>
<keyword evidence="5" id="KW-1185">Reference proteome</keyword>
<proteinExistence type="predicted"/>
<evidence type="ECO:0000313" key="4">
    <source>
        <dbReference type="EMBL" id="TMP86536.1"/>
    </source>
</evidence>
<accession>A0A0F4PTE8</accession>
<sequence length="153" mass="16815">MAEEHHDSAAENEQHDEQSASLTRVAQLFQDYAQRWGEQIQCIFELAATEAKISAKALLLTLGLIVAIAMTALVIWLTVVGAAATVLYWLTQSMALSICGSLAAQLLLLWWLIRQMKLALAQVSFERTIAVSKKPSSSQEQTDADPSDPEKTD</sequence>
<evidence type="ECO:0000256" key="1">
    <source>
        <dbReference type="SAM" id="MobiDB-lite"/>
    </source>
</evidence>
<organism evidence="3 5">
    <name type="scientific">Pseudoalteromonas ruthenica</name>
    <dbReference type="NCBI Taxonomy" id="151081"/>
    <lineage>
        <taxon>Bacteria</taxon>
        <taxon>Pseudomonadati</taxon>
        <taxon>Pseudomonadota</taxon>
        <taxon>Gammaproteobacteria</taxon>
        <taxon>Alteromonadales</taxon>
        <taxon>Pseudoalteromonadaceae</taxon>
        <taxon>Pseudoalteromonas</taxon>
    </lineage>
</organism>
<name>A0A0F4PTE8_9GAMM</name>
<dbReference type="RefSeq" id="WP_022946082.1">
    <property type="nucleotide sequence ID" value="NZ_CP023396.1"/>
</dbReference>
<dbReference type="GeneID" id="58229541"/>
<dbReference type="STRING" id="151081.TW72_13660"/>
<comment type="caution">
    <text evidence="3">The sequence shown here is derived from an EMBL/GenBank/DDBJ whole genome shotgun (WGS) entry which is preliminary data.</text>
</comment>
<dbReference type="eggNOG" id="ENOG502ZFDH">
    <property type="taxonomic scope" value="Bacteria"/>
</dbReference>
<dbReference type="Proteomes" id="UP000033664">
    <property type="component" value="Unassembled WGS sequence"/>
</dbReference>
<dbReference type="AlphaFoldDB" id="A0A0F4PTE8"/>
<dbReference type="EMBL" id="JXXZ01000010">
    <property type="protein sequence ID" value="KJY98755.1"/>
    <property type="molecule type" value="Genomic_DNA"/>
</dbReference>
<reference evidence="4 6" key="2">
    <citation type="submission" date="2017-12" db="EMBL/GenBank/DDBJ databases">
        <authorList>
            <person name="Paulsen S."/>
            <person name="Gram L.K."/>
        </authorList>
    </citation>
    <scope>NUCLEOTIDE SEQUENCE [LARGE SCALE GENOMIC DNA]</scope>
    <source>
        <strain evidence="4 6">S2897</strain>
    </source>
</reference>
<protein>
    <submittedName>
        <fullName evidence="3">Uncharacterized protein</fullName>
    </submittedName>
</protein>
<reference evidence="4" key="4">
    <citation type="submission" date="2019-09" db="EMBL/GenBank/DDBJ databases">
        <title>Co-occurence of chitin degradation, pigmentation and bioactivity in marine Pseudoalteromonas.</title>
        <authorList>
            <person name="Sonnenschein E.C."/>
            <person name="Bech P.K."/>
        </authorList>
    </citation>
    <scope>NUCLEOTIDE SEQUENCE</scope>
    <source>
        <strain evidence="4">S2897</strain>
    </source>
</reference>
<keyword evidence="2" id="KW-0472">Membrane</keyword>
<dbReference type="Proteomes" id="UP000305874">
    <property type="component" value="Unassembled WGS sequence"/>
</dbReference>
<reference evidence="3 5" key="1">
    <citation type="journal article" date="2015" name="BMC Genomics">
        <title>Genome mining reveals unlocked bioactive potential of marine Gram-negative bacteria.</title>
        <authorList>
            <person name="Machado H."/>
            <person name="Sonnenschein E.C."/>
            <person name="Melchiorsen J."/>
            <person name="Gram L."/>
        </authorList>
    </citation>
    <scope>NUCLEOTIDE SEQUENCE [LARGE SCALE GENOMIC DNA]</scope>
    <source>
        <strain evidence="3 5">S3137</strain>
    </source>
</reference>
<keyword evidence="2" id="KW-0812">Transmembrane</keyword>
<feature type="transmembrane region" description="Helical" evidence="2">
    <location>
        <begin position="94"/>
        <end position="113"/>
    </location>
</feature>
<evidence type="ECO:0000313" key="6">
    <source>
        <dbReference type="Proteomes" id="UP000305874"/>
    </source>
</evidence>
<feature type="region of interest" description="Disordered" evidence="1">
    <location>
        <begin position="131"/>
        <end position="153"/>
    </location>
</feature>
<evidence type="ECO:0000313" key="5">
    <source>
        <dbReference type="Proteomes" id="UP000033664"/>
    </source>
</evidence>
<feature type="transmembrane region" description="Helical" evidence="2">
    <location>
        <begin position="58"/>
        <end position="88"/>
    </location>
</feature>
<dbReference type="PATRIC" id="fig|151081.8.peg.3402"/>
<evidence type="ECO:0000313" key="3">
    <source>
        <dbReference type="EMBL" id="KJY98755.1"/>
    </source>
</evidence>
<keyword evidence="2" id="KW-1133">Transmembrane helix</keyword>
<gene>
    <name evidence="4" type="ORF">CWC05_14130</name>
    <name evidence="3" type="ORF">TW72_13660</name>
</gene>